<keyword evidence="3 6" id="KW-0812">Transmembrane</keyword>
<evidence type="ECO:0000256" key="1">
    <source>
        <dbReference type="ARBA" id="ARBA00004651"/>
    </source>
</evidence>
<dbReference type="GO" id="GO:0005886">
    <property type="term" value="C:plasma membrane"/>
    <property type="evidence" value="ECO:0007669"/>
    <property type="project" value="UniProtKB-SubCell"/>
</dbReference>
<feature type="transmembrane region" description="Helical" evidence="6">
    <location>
        <begin position="407"/>
        <end position="425"/>
    </location>
</feature>
<evidence type="ECO:0000313" key="8">
    <source>
        <dbReference type="EMBL" id="RBP49912.1"/>
    </source>
</evidence>
<feature type="transmembrane region" description="Helical" evidence="6">
    <location>
        <begin position="23"/>
        <end position="45"/>
    </location>
</feature>
<feature type="transmembrane region" description="Helical" evidence="6">
    <location>
        <begin position="483"/>
        <end position="502"/>
    </location>
</feature>
<comment type="subcellular location">
    <subcellularLocation>
        <location evidence="1">Cell membrane</location>
        <topology evidence="1">Multi-pass membrane protein</topology>
    </subcellularLocation>
</comment>
<dbReference type="Proteomes" id="UP000253083">
    <property type="component" value="Unassembled WGS sequence"/>
</dbReference>
<feature type="domain" description="ABC3 transporter permease C-terminal" evidence="7">
    <location>
        <begin position="276"/>
        <end position="382"/>
    </location>
</feature>
<proteinExistence type="predicted"/>
<evidence type="ECO:0000259" key="7">
    <source>
        <dbReference type="Pfam" id="PF02687"/>
    </source>
</evidence>
<keyword evidence="9" id="KW-1185">Reference proteome</keyword>
<feature type="transmembrane region" description="Helical" evidence="6">
    <location>
        <begin position="315"/>
        <end position="341"/>
    </location>
</feature>
<organism evidence="8 9">
    <name type="scientific">Arenicella xantha</name>
    <dbReference type="NCBI Taxonomy" id="644221"/>
    <lineage>
        <taxon>Bacteria</taxon>
        <taxon>Pseudomonadati</taxon>
        <taxon>Pseudomonadota</taxon>
        <taxon>Gammaproteobacteria</taxon>
        <taxon>Arenicellales</taxon>
        <taxon>Arenicellaceae</taxon>
        <taxon>Arenicella</taxon>
    </lineage>
</organism>
<feature type="transmembrane region" description="Helical" evidence="6">
    <location>
        <begin position="272"/>
        <end position="294"/>
    </location>
</feature>
<comment type="caution">
    <text evidence="8">The sequence shown here is derived from an EMBL/GenBank/DDBJ whole genome shotgun (WGS) entry which is preliminary data.</text>
</comment>
<feature type="domain" description="ABC3 transporter permease C-terminal" evidence="7">
    <location>
        <begin position="722"/>
        <end position="830"/>
    </location>
</feature>
<dbReference type="PANTHER" id="PTHR30287:SF1">
    <property type="entry name" value="INNER MEMBRANE PROTEIN"/>
    <property type="match status" value="1"/>
</dbReference>
<evidence type="ECO:0000256" key="3">
    <source>
        <dbReference type="ARBA" id="ARBA00022692"/>
    </source>
</evidence>
<feature type="transmembrane region" description="Helical" evidence="6">
    <location>
        <begin position="717"/>
        <end position="741"/>
    </location>
</feature>
<keyword evidence="4 6" id="KW-1133">Transmembrane helix</keyword>
<evidence type="ECO:0000256" key="4">
    <source>
        <dbReference type="ARBA" id="ARBA00022989"/>
    </source>
</evidence>
<dbReference type="RefSeq" id="WP_113954896.1">
    <property type="nucleotide sequence ID" value="NZ_QNRT01000003.1"/>
</dbReference>
<name>A0A395JLM3_9GAMM</name>
<evidence type="ECO:0000256" key="2">
    <source>
        <dbReference type="ARBA" id="ARBA00022475"/>
    </source>
</evidence>
<keyword evidence="5 6" id="KW-0472">Membrane</keyword>
<accession>A0A395JLM3</accession>
<dbReference type="OrthoDB" id="5292592at2"/>
<dbReference type="Pfam" id="PF02687">
    <property type="entry name" value="FtsX"/>
    <property type="match status" value="2"/>
</dbReference>
<feature type="transmembrane region" description="Helical" evidence="6">
    <location>
        <begin position="804"/>
        <end position="827"/>
    </location>
</feature>
<feature type="transmembrane region" description="Helical" evidence="6">
    <location>
        <begin position="431"/>
        <end position="453"/>
    </location>
</feature>
<evidence type="ECO:0000313" key="9">
    <source>
        <dbReference type="Proteomes" id="UP000253083"/>
    </source>
</evidence>
<evidence type="ECO:0000256" key="5">
    <source>
        <dbReference type="ARBA" id="ARBA00023136"/>
    </source>
</evidence>
<evidence type="ECO:0000256" key="6">
    <source>
        <dbReference type="SAM" id="Phobius"/>
    </source>
</evidence>
<protein>
    <submittedName>
        <fullName evidence="8">Putative lysophospholipase L1 biosynthesis ABC-type transport system permease subunit</fullName>
    </submittedName>
</protein>
<feature type="transmembrane region" description="Helical" evidence="6">
    <location>
        <begin position="762"/>
        <end position="792"/>
    </location>
</feature>
<feature type="transmembrane region" description="Helical" evidence="6">
    <location>
        <begin position="361"/>
        <end position="382"/>
    </location>
</feature>
<dbReference type="InParanoid" id="A0A395JLM3"/>
<dbReference type="AlphaFoldDB" id="A0A395JLM3"/>
<dbReference type="InterPro" id="IPR003838">
    <property type="entry name" value="ABC3_permease_C"/>
</dbReference>
<reference evidence="8 9" key="1">
    <citation type="submission" date="2018-06" db="EMBL/GenBank/DDBJ databases">
        <title>Genomic Encyclopedia of Type Strains, Phase IV (KMG-IV): sequencing the most valuable type-strain genomes for metagenomic binning, comparative biology and taxonomic classification.</title>
        <authorList>
            <person name="Goeker M."/>
        </authorList>
    </citation>
    <scope>NUCLEOTIDE SEQUENCE [LARGE SCALE GENOMIC DNA]</scope>
    <source>
        <strain evidence="8 9">DSM 24032</strain>
    </source>
</reference>
<dbReference type="EMBL" id="QNRT01000003">
    <property type="protein sequence ID" value="RBP49912.1"/>
    <property type="molecule type" value="Genomic_DNA"/>
</dbReference>
<sequence length="837" mass="91420">MNQLVQIAILMKRLGRRTLAQRANYLLSLSIVVCSGVAASLGFFANSVQTALDNDIANYLGAPLVVRSDHALPLHVFRQKGLEPVVVTSSFTTGAIGKSSTSNNVSKFGSAKHSAYQSVSLKGVSNNYPLQGDLIIRTANGSSSLRVSALKTDSVWLDPRAMTELNAHLGELIQVGAAWLTVAGVIEHEPDRLTQFQHALPRAMVNLETLANTKVSVDNDRGKYRVLVAGKADALSQLESQLVAEFGDQFEILKPNKGQHPFSRISVRAERMLSVVLVLILLMCGGAAATLAGYTVQGYAMPATVLRCMGVSRRAVAWALCLQLLALALVMGLVGCLLGWLVQPLLISVMEPHMTLMVAQFNWKGLFGPVGMGLVTVIAFVVPKFQSLGSMPVTRVLRGDIEQPKRFYSTTLFAASIVLGMLWYSSDNLQLTMMLAGAVIVLIALSIGFGWGLSKLCGQAHRLLSGPLKVAVRSIARSPGRHMTALVSVSIVMMAILMTVTLRGSFLDMLQVQMLETDGNYIFTGLPTEHGDEFRELIESREAMLKGMYPTVSAKLVSINGEAIESALNKESDTREETRSKVRLSWSESLPDNNSLLSGVWPEPDSNEVSVEHEVMTDLGLKVGDQLGFQIGDAFLSSTITSQREYRGGGSRMMFWFMFSRQALEPFEQRYMGGLLLKQQAHEFLSELSQRFPQVRITDLERQIAGIRSMMKALTRLMNTTLCLLLAGAVMLILATSFVSASHRQTQSSLMRALGLRRAQCYVMNTCEQLMIGLVACLVGALGVQLIAGMMFDQLFALPYELEWGLAFSLAALICSAFVGLGWLFAFRQLQQAVKLS</sequence>
<dbReference type="PANTHER" id="PTHR30287">
    <property type="entry name" value="MEMBRANE COMPONENT OF PREDICTED ABC SUPERFAMILY METABOLITE UPTAKE TRANSPORTER"/>
    <property type="match status" value="1"/>
</dbReference>
<gene>
    <name evidence="8" type="ORF">DFR28_103344</name>
</gene>
<dbReference type="InterPro" id="IPR038766">
    <property type="entry name" value="Membrane_comp_ABC_pdt"/>
</dbReference>
<keyword evidence="2" id="KW-1003">Cell membrane</keyword>